<keyword evidence="6" id="KW-1185">Reference proteome</keyword>
<dbReference type="InterPro" id="IPR036372">
    <property type="entry name" value="BEACH_dom_sf"/>
</dbReference>
<evidence type="ECO:0000256" key="2">
    <source>
        <dbReference type="PROSITE-ProRule" id="PRU00221"/>
    </source>
</evidence>
<dbReference type="Proteomes" id="UP001497644">
    <property type="component" value="Chromosome 7"/>
</dbReference>
<dbReference type="InterPro" id="IPR052651">
    <property type="entry name" value="WDR81"/>
</dbReference>
<dbReference type="PROSITE" id="PS50294">
    <property type="entry name" value="WD_REPEATS_REGION"/>
    <property type="match status" value="1"/>
</dbReference>
<dbReference type="SUPFAM" id="SSF56112">
    <property type="entry name" value="Protein kinase-like (PK-like)"/>
    <property type="match status" value="1"/>
</dbReference>
<keyword evidence="2" id="KW-0853">WD repeat</keyword>
<evidence type="ECO:0000259" key="4">
    <source>
        <dbReference type="PROSITE" id="PS50197"/>
    </source>
</evidence>
<dbReference type="PANTHER" id="PTHR44662:SF1">
    <property type="entry name" value="WD REPEAT-CONTAINING PROTEIN 81"/>
    <property type="match status" value="1"/>
</dbReference>
<gene>
    <name evidence="5" type="ORF">LPLAT_LOCUS11845</name>
</gene>
<dbReference type="GO" id="GO:0005776">
    <property type="term" value="C:autophagosome"/>
    <property type="evidence" value="ECO:0007669"/>
    <property type="project" value="UniProtKB-SubCell"/>
</dbReference>
<evidence type="ECO:0000256" key="1">
    <source>
        <dbReference type="ARBA" id="ARBA00004419"/>
    </source>
</evidence>
<comment type="subcellular location">
    <subcellularLocation>
        <location evidence="1">Cytoplasmic vesicle</location>
        <location evidence="1">Autophagosome</location>
    </subcellularLocation>
</comment>
<evidence type="ECO:0000256" key="3">
    <source>
        <dbReference type="SAM" id="MobiDB-lite"/>
    </source>
</evidence>
<dbReference type="SMART" id="SM00320">
    <property type="entry name" value="WD40"/>
    <property type="match status" value="6"/>
</dbReference>
<feature type="domain" description="BEACH" evidence="4">
    <location>
        <begin position="311"/>
        <end position="575"/>
    </location>
</feature>
<dbReference type="InterPro" id="IPR011009">
    <property type="entry name" value="Kinase-like_dom_sf"/>
</dbReference>
<dbReference type="Pfam" id="PF00400">
    <property type="entry name" value="WD40"/>
    <property type="match status" value="2"/>
</dbReference>
<dbReference type="Pfam" id="PF02138">
    <property type="entry name" value="Beach"/>
    <property type="match status" value="1"/>
</dbReference>
<feature type="region of interest" description="Disordered" evidence="3">
    <location>
        <begin position="1104"/>
        <end position="1136"/>
    </location>
</feature>
<dbReference type="GO" id="GO:0005739">
    <property type="term" value="C:mitochondrion"/>
    <property type="evidence" value="ECO:0007669"/>
    <property type="project" value="TreeGrafter"/>
</dbReference>
<name>A0AAV2P1L0_9HYME</name>
<evidence type="ECO:0000313" key="6">
    <source>
        <dbReference type="Proteomes" id="UP001497644"/>
    </source>
</evidence>
<feature type="compositionally biased region" description="Polar residues" evidence="3">
    <location>
        <begin position="1442"/>
        <end position="1454"/>
    </location>
</feature>
<protein>
    <recommendedName>
        <fullName evidence="4">BEACH domain-containing protein</fullName>
    </recommendedName>
</protein>
<feature type="compositionally biased region" description="Polar residues" evidence="3">
    <location>
        <begin position="572"/>
        <end position="584"/>
    </location>
</feature>
<sequence length="1967" mass="219916">MDVIKEYLLVPAKYMILTDGRICLTVHRNWLSRFLTVGPFTFIYHDRLSSDEIAAQPSLDELGCDWLRIYAKVYVKQYKNAIPLPRGRPTTSTKNQAELMFSQLLHYVAETNYRNLWKETYKKYYNPWNFVEQKEQSNITANANDVTIMHEVLNRMYGCTLVQVQRGVVLSVSNGALSETHCNLVPIHFVIETPSAFIIFYEQTANFSLRECVMYSPAALNTSHGKSLFVVYQLLRLSRDLHDRGLALGEITLSDILVTDNFTIKVLPKLSDNIYLKPENECPTTSQDSKEKNSSNNGYSKKDNISHLNNSDFGLNESIEKLCEMWVYNCISNFDYLTALNNLAGRRYGDPGCHHVMPWVTDFTSRNGGNWRDLTKSKFRLNKGDRQLDLTFDSQSTEVGHHVSDVLSEITYYVYLSRRYNKSVLCKHVRPLWVPGEYPASIQRLHDWSPDECIPQFFTDPSVFKSIHEDLPDLEVPAWATSPEDFIEKHREALESFYVSERLHHWIDLTFGYKLSGFAAVKSKNVCLQLVDNHTGLTNSGVVQLFTQPHPQKIIPSPYWGKVPPRLRSTSLTNKAKSDQPTNRISDDEGHSSGIEEEESLATATNAARSSPLVLSRLLSRSRGSLLSEDNVKSDKSVNQPIILPKDFNPVAAIVQLETMHAFMNKINHQVYKPAVGSHDLSTNYKQIVASGRIKEQQILGCLMVEIFLAGKFRATWNIERASFAQRFAMCLNILKTSADNLPKCIKNIVSLLLQIDIMPKSYNIGNVETNDISMVNDETPFRYPTITYMGLPPPSAHQFLQPILSGSLFPFSKYCQYLYNIVEMLQEYNDLIRELNSIVRTEDDIDFAIKTKTKYLCKISDCKVKAIARELERLLPYAGSAREATLQLIVPHIVQIMEEPYSAVLSVWHLFDPIAKTLGPKDTADTFLSPITKLYENGSIMDIALYADILPAGTLAKFRTTRLYHRTFLLKLIVRLGLRRFLDNFINPLVEAVGGYKDYIQGSLGTCTHRTGNLKSCDLSGPCSDGEGVLSPLDEDSFADTEHNVASSFRPTSNDHVSNVTMDNDVEEVFTMEPEDNTWISLNNTMPYDIDLHIDLNLNASEDLNDDKESKNSPSGSVKSPTIPIPKQSSIGGPKSVTEFNSIGCNVGSKTSSEDFTYVSTYAANIHSGSNLSENVCGLVEAKEDICATLSSDLDNKRNVTESDEDSLHHQLDIYRRSTSSECTISEMSAESVIWLSHRLGPVLTARHLSRNLLRMLTLCYAGKENLTSVDDNNFTYLEGGVTWKKSLLAGDRNAVKVLECLTAIAGLYGEQIILLQYFAHVVELLALCKRKLTQNLEGGLISCLALLNHITAYLSDSTVMDVLHEPIVKSILHPTVRILSTARFTFPNGVLARLALAEKCLEAMLALSLRLGSVITKNHLAVPIQRFFLAFDKAFSENSSIEGPSDNLGQRNATHESSTRTKATNEGGLDNNGTCVWNKLGTDVADSYSPPVLENSDVPDLQRNRAFEELRAVFTAEFAHKAYMLFYRCVDSEMMEQILKNHERIKELCHDYEQGIKTTLPNTDNAERYNTSVASVDRDATENVELVDKDVCSFGNISVIGNRFEIQKDDARSQSTATEASVAAGREATCPSSAGRQLRGNWLAYWEHEIGRPEKDAIFNIKQIKLQTFSGHTNTIRCLYVLDNENSFMSGGRDKTVKLWSLRSQGDGSTVSSCQYTYTGHKKSILSLTFLESLRYAVTCDGVIHCWDPFMGSLLGCPESSRPVFVNTLASSPSPSTTLLVGTTDITLRVIDCRTFQYVNEMKVSMNPTGLIRCIAVAPSGNWVALGQTSGFLTILDTRTGLIIASWKGHECEILQLEAINETTIVSSSLDQTIAVWSAVDGKLKFHMKGATEPVHCMAMHEQELVIGTTANRIGVYTAVEMTASFSSSKLRSDAFKGVLTAMAVLPLNRLLLLGADNGGITLLC</sequence>
<dbReference type="InterPro" id="IPR000409">
    <property type="entry name" value="BEACH_dom"/>
</dbReference>
<dbReference type="CDD" id="cd06071">
    <property type="entry name" value="Beach"/>
    <property type="match status" value="1"/>
</dbReference>
<dbReference type="Gene3D" id="1.10.1540.10">
    <property type="entry name" value="BEACH domain"/>
    <property type="match status" value="1"/>
</dbReference>
<feature type="region of interest" description="Disordered" evidence="3">
    <location>
        <begin position="572"/>
        <end position="607"/>
    </location>
</feature>
<dbReference type="SUPFAM" id="SSF50978">
    <property type="entry name" value="WD40 repeat-like"/>
    <property type="match status" value="1"/>
</dbReference>
<organism evidence="5 6">
    <name type="scientific">Lasius platythorax</name>
    <dbReference type="NCBI Taxonomy" id="488582"/>
    <lineage>
        <taxon>Eukaryota</taxon>
        <taxon>Metazoa</taxon>
        <taxon>Ecdysozoa</taxon>
        <taxon>Arthropoda</taxon>
        <taxon>Hexapoda</taxon>
        <taxon>Insecta</taxon>
        <taxon>Pterygota</taxon>
        <taxon>Neoptera</taxon>
        <taxon>Endopterygota</taxon>
        <taxon>Hymenoptera</taxon>
        <taxon>Apocrita</taxon>
        <taxon>Aculeata</taxon>
        <taxon>Formicoidea</taxon>
        <taxon>Formicidae</taxon>
        <taxon>Formicinae</taxon>
        <taxon>Lasius</taxon>
        <taxon>Lasius</taxon>
    </lineage>
</organism>
<dbReference type="SMART" id="SM01026">
    <property type="entry name" value="Beach"/>
    <property type="match status" value="1"/>
</dbReference>
<dbReference type="EMBL" id="OZ034830">
    <property type="protein sequence ID" value="CAL1686468.1"/>
    <property type="molecule type" value="Genomic_DNA"/>
</dbReference>
<dbReference type="InterPro" id="IPR001680">
    <property type="entry name" value="WD40_rpt"/>
</dbReference>
<feature type="region of interest" description="Disordered" evidence="3">
    <location>
        <begin position="281"/>
        <end position="303"/>
    </location>
</feature>
<dbReference type="PROSITE" id="PS50082">
    <property type="entry name" value="WD_REPEATS_2"/>
    <property type="match status" value="1"/>
</dbReference>
<reference evidence="5" key="1">
    <citation type="submission" date="2024-04" db="EMBL/GenBank/DDBJ databases">
        <authorList>
            <consortium name="Molecular Ecology Group"/>
        </authorList>
    </citation>
    <scope>NUCLEOTIDE SEQUENCE</scope>
</reference>
<dbReference type="GO" id="GO:0035014">
    <property type="term" value="F:phosphatidylinositol 3-kinase regulator activity"/>
    <property type="evidence" value="ECO:0007669"/>
    <property type="project" value="TreeGrafter"/>
</dbReference>
<dbReference type="PANTHER" id="PTHR44662">
    <property type="entry name" value="WD REPEAT-CONTAINING PROTEIN 81"/>
    <property type="match status" value="1"/>
</dbReference>
<dbReference type="GO" id="GO:0035973">
    <property type="term" value="P:aggrephagy"/>
    <property type="evidence" value="ECO:0007669"/>
    <property type="project" value="TreeGrafter"/>
</dbReference>
<dbReference type="SUPFAM" id="SSF81837">
    <property type="entry name" value="BEACH domain"/>
    <property type="match status" value="1"/>
</dbReference>
<evidence type="ECO:0000313" key="5">
    <source>
        <dbReference type="EMBL" id="CAL1686468.1"/>
    </source>
</evidence>
<dbReference type="PROSITE" id="PS50197">
    <property type="entry name" value="BEACH"/>
    <property type="match status" value="1"/>
</dbReference>
<dbReference type="InterPro" id="IPR015943">
    <property type="entry name" value="WD40/YVTN_repeat-like_dom_sf"/>
</dbReference>
<dbReference type="InterPro" id="IPR036322">
    <property type="entry name" value="WD40_repeat_dom_sf"/>
</dbReference>
<accession>A0AAV2P1L0</accession>
<proteinExistence type="predicted"/>
<dbReference type="Gene3D" id="2.130.10.10">
    <property type="entry name" value="YVTN repeat-like/Quinoprotein amine dehydrogenase"/>
    <property type="match status" value="2"/>
</dbReference>
<feature type="repeat" description="WD" evidence="2">
    <location>
        <begin position="1671"/>
        <end position="1706"/>
    </location>
</feature>
<feature type="region of interest" description="Disordered" evidence="3">
    <location>
        <begin position="1442"/>
        <end position="1470"/>
    </location>
</feature>